<feature type="coiled-coil region" evidence="17">
    <location>
        <begin position="749"/>
        <end position="821"/>
    </location>
</feature>
<keyword evidence="4" id="KW-0050">Antiport</keyword>
<keyword evidence="3" id="KW-0813">Transport</keyword>
<dbReference type="Proteomes" id="UP000095280">
    <property type="component" value="Unplaced"/>
</dbReference>
<keyword evidence="13" id="KW-0915">Sodium</keyword>
<dbReference type="InterPro" id="IPR002889">
    <property type="entry name" value="WSC_carb-bd"/>
</dbReference>
<comment type="similarity">
    <text evidence="2">Belongs to the Ca(2+):cation antiporter (CaCA) (TC 2.A.19) family. SLC24A subfamily.</text>
</comment>
<proteinExistence type="inferred from homology"/>
<keyword evidence="16" id="KW-0739">Sodium transport</keyword>
<evidence type="ECO:0000256" key="16">
    <source>
        <dbReference type="ARBA" id="ARBA00023201"/>
    </source>
</evidence>
<dbReference type="InterPro" id="IPR004481">
    <property type="entry name" value="K/Na/Ca-exchanger"/>
</dbReference>
<dbReference type="InterPro" id="IPR004837">
    <property type="entry name" value="NaCa_Exmemb"/>
</dbReference>
<dbReference type="WBParaSite" id="maker-uti_cns_0014573-snap-gene-0.4-mRNA-1">
    <property type="protein sequence ID" value="maker-uti_cns_0014573-snap-gene-0.4-mRNA-1"/>
    <property type="gene ID" value="maker-uti_cns_0014573-snap-gene-0.4"/>
</dbReference>
<evidence type="ECO:0000256" key="10">
    <source>
        <dbReference type="ARBA" id="ARBA00022847"/>
    </source>
</evidence>
<dbReference type="NCBIfam" id="TIGR00367">
    <property type="entry name" value="calcium/sodium antiporter"/>
    <property type="match status" value="1"/>
</dbReference>
<feature type="region of interest" description="Disordered" evidence="18">
    <location>
        <begin position="477"/>
        <end position="502"/>
    </location>
</feature>
<evidence type="ECO:0000256" key="13">
    <source>
        <dbReference type="ARBA" id="ARBA00023053"/>
    </source>
</evidence>
<keyword evidence="7" id="KW-0812">Transmembrane</keyword>
<evidence type="ECO:0000256" key="17">
    <source>
        <dbReference type="SAM" id="Coils"/>
    </source>
</evidence>
<evidence type="ECO:0000256" key="11">
    <source>
        <dbReference type="ARBA" id="ARBA00022958"/>
    </source>
</evidence>
<dbReference type="Pfam" id="PF01822">
    <property type="entry name" value="WSC"/>
    <property type="match status" value="1"/>
</dbReference>
<keyword evidence="14" id="KW-0406">Ion transport</keyword>
<evidence type="ECO:0000256" key="12">
    <source>
        <dbReference type="ARBA" id="ARBA00022989"/>
    </source>
</evidence>
<evidence type="ECO:0000256" key="18">
    <source>
        <dbReference type="SAM" id="MobiDB-lite"/>
    </source>
</evidence>
<evidence type="ECO:0000259" key="19">
    <source>
        <dbReference type="PROSITE" id="PS51212"/>
    </source>
</evidence>
<dbReference type="PROSITE" id="PS51212">
    <property type="entry name" value="WSC"/>
    <property type="match status" value="1"/>
</dbReference>
<dbReference type="PANTHER" id="PTHR10846">
    <property type="entry name" value="SODIUM/POTASSIUM/CALCIUM EXCHANGER"/>
    <property type="match status" value="1"/>
</dbReference>
<accession>A0A1I8IMX5</accession>
<evidence type="ECO:0000256" key="8">
    <source>
        <dbReference type="ARBA" id="ARBA00022729"/>
    </source>
</evidence>
<keyword evidence="12" id="KW-1133">Transmembrane helix</keyword>
<keyword evidence="8" id="KW-0732">Signal</keyword>
<feature type="coiled-coil region" evidence="17">
    <location>
        <begin position="849"/>
        <end position="921"/>
    </location>
</feature>
<dbReference type="FunFam" id="1.20.1420.30:FF:000009">
    <property type="entry name" value="sodium/potassium/calcium exchanger 5 isoform X2"/>
    <property type="match status" value="1"/>
</dbReference>
<evidence type="ECO:0000256" key="7">
    <source>
        <dbReference type="ARBA" id="ARBA00022692"/>
    </source>
</evidence>
<dbReference type="PANTHER" id="PTHR10846:SF73">
    <property type="entry name" value="SODIUM_CALCIUM EXCHANGER MEMBRANE REGION DOMAIN-CONTAINING PROTEIN"/>
    <property type="match status" value="1"/>
</dbReference>
<keyword evidence="20" id="KW-1185">Reference proteome</keyword>
<evidence type="ECO:0000256" key="5">
    <source>
        <dbReference type="ARBA" id="ARBA00022538"/>
    </source>
</evidence>
<reference evidence="21" key="1">
    <citation type="submission" date="2016-11" db="UniProtKB">
        <authorList>
            <consortium name="WormBaseParasite"/>
        </authorList>
    </citation>
    <scope>IDENTIFICATION</scope>
</reference>
<keyword evidence="17" id="KW-0175">Coiled coil</keyword>
<keyword evidence="5" id="KW-0633">Potassium transport</keyword>
<feature type="coiled-coil region" evidence="17">
    <location>
        <begin position="1013"/>
        <end position="1073"/>
    </location>
</feature>
<evidence type="ECO:0000256" key="14">
    <source>
        <dbReference type="ARBA" id="ARBA00023065"/>
    </source>
</evidence>
<sequence length="1506" mass="169199">MQAINSSESCTPRTVEAYPPDLFTLAQKQSGAILIHAFVSAWLFVALAIVCDNFFWLHWKLFVKVSAAQLCTGAQLVVTELHLKPDVAGATFMAAGSSAPEMLASVIGVFIAQSDVGVSTIVGSAIFNNLMIVSLCGLAATSAVYLSWWPLFRDCGFYCISVAAMIAVIFDGIVNWFESVILVGMYIMYIVLMFFNDRLDSAISSRYPSLGTGAAYKLYGKTDAIDNEREVLLSQSGESPRGYASIDLPLVSRRKLSFFTFVKAPEDQGPESPFLMPQGFLRRTSWICMLPWTCAFFVSIPDCRRPGIWRRLFPLTLVSSVAWISGISYLMVWMVCAAGDALGIPDTVMGLTLLAAGTSVPDCMAAVFVSKGGLGDMAVSNSIGSNVFNILICLGLPWLISTVIIEPGSSVIINSSVFLFIIVYYNKMQLNFRLGLTCLIVYLVVTTLSCLYETNVFGPLNPPPCPRTRIQATYEADRVAEDDSTQQQQEQQAKNPGAVQRPRTALEVARSSGMFKDYLAGLDNLRSIVNDCENRLAQALNEFYGTTEKDEQMFNAFNIEVNKAFEACNSCLDKAGHQAIIVDGQAPIATLVNKLKEYRLAANPEDTQLLLQFWESFKLALEQLQTIADDYERRVLSKLRTGCLIASSGAMATAKSPLSKAYEAEAAAYSKELETVRTRVRLLCHSAGTHMRMELLGKASHTERVLINCNDDFYPILCVVPDLTVKLESMARIAYQWLDKDETYLFEVSRQLRDKRSETREMEQQLRAEREKHRLLLKSVKSAYLMCQNSKKRLREITQELKNLEEHIEHSARERRAKMDEKKQKKEMADFLDLSITQTKMNYALQLKRQRLMAQIQELEEFLRKVEQEISSLKTQIQTKTNERKPVPAQDSNFANMKTDLEGYTKKVQEMSNELRGVRQHLSHLESIQSLKTSPETVDTFYERPRSVKLAPSLMESINMKKRRLLKQTKRRVLMPRNPSLESRSSSASTDSELLLQQYRNQQQTRKQKNALCNSASIRLNRLKARVDEARQTLAEVRDALLQSRERAKIKQLQQMLLEKQKTEDQNKKLKTLIDEEAFKMEDQGSALLHYSEAELTASRINLKERRLLSRSWARLEADRSYRMRCLQTDLRLAELGRARLETRSARVRSNLTQDERSGYRRLDAAGMLRLPSGCSYYRRPAHLEPAQLIQSAQRRLEAGGTCSRLTRRQHSPQRLLRPSTSKTASSSAVRFVRSDIAFDAPDSNMDSTGCIKRLTKASLRKVLELEEISQTVLSGSLPLRTEEQQSRGTKAKRTSHLRKRLSAAALTALTLSNLPLILCCCIALGHSLEFGHLSCFVDEETPNRDLTGLVGLSIVGPYSKTPEEGDVALYGSLTLEVCTKSARACFCGNSYGRFGRAADSDCNMACAGNSAQICGGTSRNSVYPQVYNRSDSKHFILADRDYVNLTSTSGPFYRTEQPVRSLTEYVYRCVTDCQAVLFHLDACHLLRFAVLPHELKNVAGMFVTR</sequence>
<feature type="domain" description="WSC" evidence="19">
    <location>
        <begin position="1330"/>
        <end position="1427"/>
    </location>
</feature>
<evidence type="ECO:0000256" key="2">
    <source>
        <dbReference type="ARBA" id="ARBA00005364"/>
    </source>
</evidence>
<dbReference type="GO" id="GO:0006874">
    <property type="term" value="P:intracellular calcium ion homeostasis"/>
    <property type="evidence" value="ECO:0007669"/>
    <property type="project" value="TreeGrafter"/>
</dbReference>
<keyword evidence="9" id="KW-0106">Calcium</keyword>
<protein>
    <submittedName>
        <fullName evidence="21">WSC domain-containing protein</fullName>
    </submittedName>
</protein>
<evidence type="ECO:0000256" key="4">
    <source>
        <dbReference type="ARBA" id="ARBA00022449"/>
    </source>
</evidence>
<dbReference type="GO" id="GO:0008273">
    <property type="term" value="F:calcium, potassium:sodium antiporter activity"/>
    <property type="evidence" value="ECO:0007669"/>
    <property type="project" value="TreeGrafter"/>
</dbReference>
<comment type="subcellular location">
    <subcellularLocation>
        <location evidence="1">Membrane</location>
        <topology evidence="1">Multi-pass membrane protein</topology>
    </subcellularLocation>
</comment>
<evidence type="ECO:0000256" key="3">
    <source>
        <dbReference type="ARBA" id="ARBA00022448"/>
    </source>
</evidence>
<name>A0A1I8IMX5_9PLAT</name>
<evidence type="ECO:0000313" key="21">
    <source>
        <dbReference type="WBParaSite" id="maker-uti_cns_0014573-snap-gene-0.4-mRNA-1"/>
    </source>
</evidence>
<dbReference type="GO" id="GO:0015293">
    <property type="term" value="F:symporter activity"/>
    <property type="evidence" value="ECO:0007669"/>
    <property type="project" value="UniProtKB-KW"/>
</dbReference>
<dbReference type="Gene3D" id="1.20.1420.30">
    <property type="entry name" value="NCX, central ion-binding region"/>
    <property type="match status" value="2"/>
</dbReference>
<dbReference type="Pfam" id="PF01699">
    <property type="entry name" value="Na_Ca_ex"/>
    <property type="match status" value="2"/>
</dbReference>
<dbReference type="InterPro" id="IPR044880">
    <property type="entry name" value="NCX_ion-bd_dom_sf"/>
</dbReference>
<evidence type="ECO:0000256" key="6">
    <source>
        <dbReference type="ARBA" id="ARBA00022568"/>
    </source>
</evidence>
<evidence type="ECO:0000256" key="1">
    <source>
        <dbReference type="ARBA" id="ARBA00004141"/>
    </source>
</evidence>
<dbReference type="GO" id="GO:0005886">
    <property type="term" value="C:plasma membrane"/>
    <property type="evidence" value="ECO:0007669"/>
    <property type="project" value="TreeGrafter"/>
</dbReference>
<feature type="region of interest" description="Disordered" evidence="18">
    <location>
        <begin position="1201"/>
        <end position="1223"/>
    </location>
</feature>
<keyword evidence="15" id="KW-0472">Membrane</keyword>
<keyword evidence="10" id="KW-0769">Symport</keyword>
<evidence type="ECO:0000256" key="15">
    <source>
        <dbReference type="ARBA" id="ARBA00023136"/>
    </source>
</evidence>
<dbReference type="GO" id="GO:0005262">
    <property type="term" value="F:calcium channel activity"/>
    <property type="evidence" value="ECO:0007669"/>
    <property type="project" value="TreeGrafter"/>
</dbReference>
<keyword evidence="6" id="KW-0109">Calcium transport</keyword>
<evidence type="ECO:0000256" key="9">
    <source>
        <dbReference type="ARBA" id="ARBA00022837"/>
    </source>
</evidence>
<evidence type="ECO:0000313" key="20">
    <source>
        <dbReference type="Proteomes" id="UP000095280"/>
    </source>
</evidence>
<organism evidence="20 21">
    <name type="scientific">Macrostomum lignano</name>
    <dbReference type="NCBI Taxonomy" id="282301"/>
    <lineage>
        <taxon>Eukaryota</taxon>
        <taxon>Metazoa</taxon>
        <taxon>Spiralia</taxon>
        <taxon>Lophotrochozoa</taxon>
        <taxon>Platyhelminthes</taxon>
        <taxon>Rhabditophora</taxon>
        <taxon>Macrostomorpha</taxon>
        <taxon>Macrostomida</taxon>
        <taxon>Macrostomidae</taxon>
        <taxon>Macrostomum</taxon>
    </lineage>
</organism>
<keyword evidence="11" id="KW-0630">Potassium</keyword>